<organism evidence="2">
    <name type="scientific">marine sediment metagenome</name>
    <dbReference type="NCBI Taxonomy" id="412755"/>
    <lineage>
        <taxon>unclassified sequences</taxon>
        <taxon>metagenomes</taxon>
        <taxon>ecological metagenomes</taxon>
    </lineage>
</organism>
<protein>
    <submittedName>
        <fullName evidence="2">Uncharacterized protein</fullName>
    </submittedName>
</protein>
<keyword evidence="1" id="KW-1133">Transmembrane helix</keyword>
<gene>
    <name evidence="2" type="ORF">LCGC14_1938230</name>
</gene>
<proteinExistence type="predicted"/>
<feature type="transmembrane region" description="Helical" evidence="1">
    <location>
        <begin position="6"/>
        <end position="22"/>
    </location>
</feature>
<accession>A0A0F9FLC2</accession>
<evidence type="ECO:0000313" key="2">
    <source>
        <dbReference type="EMBL" id="KKL87088.1"/>
    </source>
</evidence>
<feature type="transmembrane region" description="Helical" evidence="1">
    <location>
        <begin position="34"/>
        <end position="49"/>
    </location>
</feature>
<keyword evidence="1" id="KW-0812">Transmembrane</keyword>
<evidence type="ECO:0000256" key="1">
    <source>
        <dbReference type="SAM" id="Phobius"/>
    </source>
</evidence>
<dbReference type="EMBL" id="LAZR01020932">
    <property type="protein sequence ID" value="KKL87088.1"/>
    <property type="molecule type" value="Genomic_DNA"/>
</dbReference>
<dbReference type="AlphaFoldDB" id="A0A0F9FLC2"/>
<reference evidence="2" key="1">
    <citation type="journal article" date="2015" name="Nature">
        <title>Complex archaea that bridge the gap between prokaryotes and eukaryotes.</title>
        <authorList>
            <person name="Spang A."/>
            <person name="Saw J.H."/>
            <person name="Jorgensen S.L."/>
            <person name="Zaremba-Niedzwiedzka K."/>
            <person name="Martijn J."/>
            <person name="Lind A.E."/>
            <person name="van Eijk R."/>
            <person name="Schleper C."/>
            <person name="Guy L."/>
            <person name="Ettema T.J."/>
        </authorList>
    </citation>
    <scope>NUCLEOTIDE SEQUENCE</scope>
</reference>
<keyword evidence="1" id="KW-0472">Membrane</keyword>
<name>A0A0F9FLC2_9ZZZZ</name>
<sequence length="51" mass="5981">MSNLGIHFVATVVIYFLYQLLPETSTLMDVSNKVFLFIGYMGIILWFYNQE</sequence>
<comment type="caution">
    <text evidence="2">The sequence shown here is derived from an EMBL/GenBank/DDBJ whole genome shotgun (WGS) entry which is preliminary data.</text>
</comment>